<dbReference type="EMBL" id="BIMX01000001">
    <property type="protein sequence ID" value="GCE97154.1"/>
    <property type="molecule type" value="Genomic_DNA"/>
</dbReference>
<dbReference type="InterPro" id="IPR018847">
    <property type="entry name" value="Monopolin_cplx_su_Mam1"/>
</dbReference>
<evidence type="ECO:0000313" key="1">
    <source>
        <dbReference type="EMBL" id="GCE97154.1"/>
    </source>
</evidence>
<dbReference type="OrthoDB" id="4060812at2759"/>
<gene>
    <name evidence="1" type="ORF">ZYGM_004084</name>
</gene>
<organism evidence="1 2">
    <name type="scientific">Zygosaccharomyces mellis</name>
    <dbReference type="NCBI Taxonomy" id="42258"/>
    <lineage>
        <taxon>Eukaryota</taxon>
        <taxon>Fungi</taxon>
        <taxon>Dikarya</taxon>
        <taxon>Ascomycota</taxon>
        <taxon>Saccharomycotina</taxon>
        <taxon>Saccharomycetes</taxon>
        <taxon>Saccharomycetales</taxon>
        <taxon>Saccharomycetaceae</taxon>
        <taxon>Zygosaccharomyces</taxon>
    </lineage>
</organism>
<proteinExistence type="predicted"/>
<reference evidence="1 2" key="1">
    <citation type="submission" date="2019-01" db="EMBL/GenBank/DDBJ databases">
        <title>Draft Genome Sequencing of Zygosaccharomyces mellis Ca-7.</title>
        <authorList>
            <person name="Shiwa Y."/>
            <person name="Kanesaki Y."/>
            <person name="Ishige T."/>
            <person name="Mura K."/>
            <person name="Hori T."/>
            <person name="Tamura T."/>
        </authorList>
    </citation>
    <scope>NUCLEOTIDE SEQUENCE [LARGE SCALE GENOMIC DNA]</scope>
    <source>
        <strain evidence="1 2">Ca-7</strain>
    </source>
</reference>
<comment type="caution">
    <text evidence="1">The sequence shown here is derived from an EMBL/GenBank/DDBJ whole genome shotgun (WGS) entry which is preliminary data.</text>
</comment>
<accession>A0A4C2DYT5</accession>
<name>A0A4C2DYT5_9SACH</name>
<protein>
    <submittedName>
        <fullName evidence="1">Uncharacterized protein</fullName>
    </submittedName>
</protein>
<evidence type="ECO:0000313" key="2">
    <source>
        <dbReference type="Proteomes" id="UP000301737"/>
    </source>
</evidence>
<dbReference type="AlphaFoldDB" id="A0A4C2DYT5"/>
<dbReference type="Pfam" id="PF10434">
    <property type="entry name" value="MAM1"/>
    <property type="match status" value="1"/>
</dbReference>
<dbReference type="Proteomes" id="UP000301737">
    <property type="component" value="Unassembled WGS sequence"/>
</dbReference>
<sequence>MVYLEKLRKPAEARLGPLTAKNTNIVNSANNYNRTNRTNRININSSPERLKSDGKSLNKNSADLAVRMANYHTENFKEKVALDDVLTNDGELVESLNDAPVQQPLTEENLRHLQNEIVELEKVLSPCEHFLCGLENRSYLNSQRLWLLFELEMSPDNGNTNLRNNCYHEHVYEKVCSPWKIQNSIQQIPQNIEPFPLQQLIIPEIELIKEPNLKDVIVQIGDLVEKRIPPTCLSSQNRQEIFDSTSVNTTAIVRHRYNSDASDIMEDREETLRRCIKKPKLSTLERKLALIGGRPLPKFKKQ</sequence>
<keyword evidence="2" id="KW-1185">Reference proteome</keyword>